<feature type="signal peptide" evidence="1">
    <location>
        <begin position="1"/>
        <end position="22"/>
    </location>
</feature>
<dbReference type="EMBL" id="QJJU01000041">
    <property type="protein sequence ID" value="PXW99161.1"/>
    <property type="molecule type" value="Genomic_DNA"/>
</dbReference>
<organism evidence="2 3">
    <name type="scientific">Mycolicibacterium moriokaense</name>
    <dbReference type="NCBI Taxonomy" id="39691"/>
    <lineage>
        <taxon>Bacteria</taxon>
        <taxon>Bacillati</taxon>
        <taxon>Actinomycetota</taxon>
        <taxon>Actinomycetes</taxon>
        <taxon>Mycobacteriales</taxon>
        <taxon>Mycobacteriaceae</taxon>
        <taxon>Mycolicibacterium</taxon>
    </lineage>
</organism>
<evidence type="ECO:0000313" key="3">
    <source>
        <dbReference type="Proteomes" id="UP000247781"/>
    </source>
</evidence>
<keyword evidence="3" id="KW-1185">Reference proteome</keyword>
<reference evidence="2 3" key="2">
    <citation type="submission" date="2018-06" db="EMBL/GenBank/DDBJ databases">
        <title>Sequencing of bacterial isolates from soil warming experiment in Harvard Forest, Massachusetts, USA.</title>
        <authorList>
            <person name="Deangelis K.PhD."/>
        </authorList>
    </citation>
    <scope>NUCLEOTIDE SEQUENCE [LARGE SCALE GENOMIC DNA]</scope>
    <source>
        <strain evidence="2 3">GAS496</strain>
    </source>
</reference>
<dbReference type="AlphaFoldDB" id="A0A318H641"/>
<protein>
    <recommendedName>
        <fullName evidence="4">DUF732 domain-containing protein</fullName>
    </recommendedName>
</protein>
<feature type="chain" id="PRO_5039105191" description="DUF732 domain-containing protein" evidence="1">
    <location>
        <begin position="23"/>
        <end position="83"/>
    </location>
</feature>
<evidence type="ECO:0000313" key="2">
    <source>
        <dbReference type="EMBL" id="PXW99161.1"/>
    </source>
</evidence>
<dbReference type="Proteomes" id="UP000247781">
    <property type="component" value="Unassembled WGS sequence"/>
</dbReference>
<dbReference type="RefSeq" id="WP_110320030.1">
    <property type="nucleotide sequence ID" value="NZ_QJJU01000041.1"/>
</dbReference>
<proteinExistence type="predicted"/>
<comment type="caution">
    <text evidence="2">The sequence shown here is derived from an EMBL/GenBank/DDBJ whole genome shotgun (WGS) entry which is preliminary data.</text>
</comment>
<name>A0A318H641_9MYCO</name>
<sequence>MTFVWLCLLVWWFSKWASGSEAADLALAARQQQVAFRAAGLNRVDGMSGVECEPYVAAVFRGLGYQVSTTAATSDFGVVAVSR</sequence>
<evidence type="ECO:0000256" key="1">
    <source>
        <dbReference type="SAM" id="SignalP"/>
    </source>
</evidence>
<accession>A0A318H641</accession>
<evidence type="ECO:0008006" key="4">
    <source>
        <dbReference type="Google" id="ProtNLM"/>
    </source>
</evidence>
<reference evidence="3" key="1">
    <citation type="submission" date="2018-05" db="EMBL/GenBank/DDBJ databases">
        <authorList>
            <person name="Deangelis K."/>
            <person name="Huntemann M."/>
            <person name="Clum A."/>
            <person name="Pillay M."/>
            <person name="Palaniappan K."/>
            <person name="Varghese N."/>
            <person name="Mikhailova N."/>
            <person name="Stamatis D."/>
            <person name="Reddy T."/>
            <person name="Daum C."/>
            <person name="Shapiro N."/>
            <person name="Ivanova N."/>
            <person name="Kyrpides N."/>
            <person name="Woyke T."/>
        </authorList>
    </citation>
    <scope>NUCLEOTIDE SEQUENCE [LARGE SCALE GENOMIC DNA]</scope>
    <source>
        <strain evidence="3">GAS496</strain>
    </source>
</reference>
<gene>
    <name evidence="2" type="ORF">C8E89_14123</name>
</gene>
<dbReference type="OrthoDB" id="5181666at2"/>
<keyword evidence="1" id="KW-0732">Signal</keyword>